<evidence type="ECO:0000259" key="4">
    <source>
        <dbReference type="SMART" id="SM00849"/>
    </source>
</evidence>
<dbReference type="EMBL" id="MRTP01000001">
    <property type="protein sequence ID" value="OMF57704.1"/>
    <property type="molecule type" value="Genomic_DNA"/>
</dbReference>
<dbReference type="InterPro" id="IPR050662">
    <property type="entry name" value="Sec-metab_biosynth-thioest"/>
</dbReference>
<dbReference type="InterPro" id="IPR036866">
    <property type="entry name" value="RibonucZ/Hydroxyglut_hydro"/>
</dbReference>
<dbReference type="Gene3D" id="1.10.10.10">
    <property type="entry name" value="Winged helix-like DNA-binding domain superfamily/Winged helix DNA-binding domain"/>
    <property type="match status" value="1"/>
</dbReference>
<name>A0A1R1F0X6_9BACL</name>
<evidence type="ECO:0000313" key="6">
    <source>
        <dbReference type="Proteomes" id="UP000187172"/>
    </source>
</evidence>
<evidence type="ECO:0000256" key="2">
    <source>
        <dbReference type="ARBA" id="ARBA00034301"/>
    </source>
</evidence>
<accession>A0A1R1F0X6</accession>
<protein>
    <recommendedName>
        <fullName evidence="4">Metallo-beta-lactamase domain-containing protein</fullName>
    </recommendedName>
</protein>
<sequence length="327" mass="37049">METPLKQIYQIRIPLPFRLNHVNSYLVQDGSFWSVIDPGLDTLVTEKSWVQTLHQLNVKPSDIRNIYITHFHPDHYGFAGKMQRWTEADVIASPETFTLAERYFSKEQGVRNLHFYLKSGMPETLAQDVAELDSRLLHQISPITGTRVNLLEGDSIVLAGEPYEIILGGGHAEGSVGFWNAERQALIGGDLLLQKITPNITYQFEEDEGNPLASYFETLNALQRRMVRTVLPGHGPVFQPQTDYFESVIAHHKERLDHVLGIVHEAGSAGTTIYDISMSLFSKVFDNDSARFALGETAAHVRYLERQKLLRVQESGGKYSVYENVQY</sequence>
<comment type="catalytic activity">
    <reaction evidence="3">
        <text>3',5'-cyclic UMP + H2O = UMP + H(+)</text>
        <dbReference type="Rhea" id="RHEA:70575"/>
        <dbReference type="ChEBI" id="CHEBI:15377"/>
        <dbReference type="ChEBI" id="CHEBI:15378"/>
        <dbReference type="ChEBI" id="CHEBI:57865"/>
        <dbReference type="ChEBI" id="CHEBI:184387"/>
    </reaction>
    <physiologicalReaction direction="left-to-right" evidence="3">
        <dbReference type="Rhea" id="RHEA:70576"/>
    </physiologicalReaction>
</comment>
<dbReference type="Pfam" id="PF21221">
    <property type="entry name" value="B_lactamase-like_C"/>
    <property type="match status" value="1"/>
</dbReference>
<comment type="caution">
    <text evidence="5">The sequence shown here is derived from an EMBL/GenBank/DDBJ whole genome shotgun (WGS) entry which is preliminary data.</text>
</comment>
<organism evidence="5 6">
    <name type="scientific">Paenibacillus rhizosphaerae</name>
    <dbReference type="NCBI Taxonomy" id="297318"/>
    <lineage>
        <taxon>Bacteria</taxon>
        <taxon>Bacillati</taxon>
        <taxon>Bacillota</taxon>
        <taxon>Bacilli</taxon>
        <taxon>Bacillales</taxon>
        <taxon>Paenibacillaceae</taxon>
        <taxon>Paenibacillus</taxon>
    </lineage>
</organism>
<keyword evidence="6" id="KW-1185">Reference proteome</keyword>
<dbReference type="Pfam" id="PF00753">
    <property type="entry name" value="Lactamase_B"/>
    <property type="match status" value="1"/>
</dbReference>
<comment type="function">
    <text evidence="2">Counteracts the endogenous Pycsar antiviral defense system. Phosphodiesterase that enables metal-dependent hydrolysis of host cyclic nucleotide Pycsar defense signals such as cCMP and cUMP.</text>
</comment>
<proteinExistence type="predicted"/>
<dbReference type="AlphaFoldDB" id="A0A1R1F0X6"/>
<feature type="domain" description="Metallo-beta-lactamase" evidence="4">
    <location>
        <begin position="21"/>
        <end position="234"/>
    </location>
</feature>
<gene>
    <name evidence="5" type="ORF">BK138_03680</name>
</gene>
<dbReference type="Proteomes" id="UP000187172">
    <property type="component" value="Unassembled WGS sequence"/>
</dbReference>
<reference evidence="5 6" key="1">
    <citation type="submission" date="2016-11" db="EMBL/GenBank/DDBJ databases">
        <title>Paenibacillus species isolates.</title>
        <authorList>
            <person name="Beno S.M."/>
        </authorList>
    </citation>
    <scope>NUCLEOTIDE SEQUENCE [LARGE SCALE GENOMIC DNA]</scope>
    <source>
        <strain evidence="5 6">FSL R5-0378</strain>
    </source>
</reference>
<evidence type="ECO:0000256" key="1">
    <source>
        <dbReference type="ARBA" id="ARBA00034221"/>
    </source>
</evidence>
<dbReference type="Gene3D" id="3.60.15.10">
    <property type="entry name" value="Ribonuclease Z/Hydroxyacylglutathione hydrolase-like"/>
    <property type="match status" value="1"/>
</dbReference>
<dbReference type="SUPFAM" id="SSF56281">
    <property type="entry name" value="Metallo-hydrolase/oxidoreductase"/>
    <property type="match status" value="1"/>
</dbReference>
<dbReference type="PANTHER" id="PTHR23131:SF4">
    <property type="entry name" value="METALLO-BETA-LACTAMASE SUPERFAMILY POTEIN"/>
    <property type="match status" value="1"/>
</dbReference>
<dbReference type="PANTHER" id="PTHR23131">
    <property type="entry name" value="ENDORIBONUCLEASE LACTB2"/>
    <property type="match status" value="1"/>
</dbReference>
<dbReference type="InterPro" id="IPR001279">
    <property type="entry name" value="Metallo-B-lactamas"/>
</dbReference>
<dbReference type="STRING" id="297318.BK138_03680"/>
<evidence type="ECO:0000313" key="5">
    <source>
        <dbReference type="EMBL" id="OMF57704.1"/>
    </source>
</evidence>
<evidence type="ECO:0000256" key="3">
    <source>
        <dbReference type="ARBA" id="ARBA00048505"/>
    </source>
</evidence>
<dbReference type="RefSeq" id="WP_076165924.1">
    <property type="nucleotide sequence ID" value="NZ_MRTP01000001.1"/>
</dbReference>
<dbReference type="InterPro" id="IPR036388">
    <property type="entry name" value="WH-like_DNA-bd_sf"/>
</dbReference>
<dbReference type="InterPro" id="IPR048933">
    <property type="entry name" value="B_lactamase-like_C"/>
</dbReference>
<comment type="catalytic activity">
    <reaction evidence="1">
        <text>3',5'-cyclic CMP + H2O = CMP + H(+)</text>
        <dbReference type="Rhea" id="RHEA:72675"/>
        <dbReference type="ChEBI" id="CHEBI:15377"/>
        <dbReference type="ChEBI" id="CHEBI:15378"/>
        <dbReference type="ChEBI" id="CHEBI:58003"/>
        <dbReference type="ChEBI" id="CHEBI:60377"/>
    </reaction>
    <physiologicalReaction direction="left-to-right" evidence="1">
        <dbReference type="Rhea" id="RHEA:72676"/>
    </physiologicalReaction>
</comment>
<dbReference type="SMART" id="SM00849">
    <property type="entry name" value="Lactamase_B"/>
    <property type="match status" value="1"/>
</dbReference>